<organism evidence="2 3">
    <name type="scientific">Oryza rufipogon</name>
    <name type="common">Brownbeard rice</name>
    <name type="synonym">Asian wild rice</name>
    <dbReference type="NCBI Taxonomy" id="4529"/>
    <lineage>
        <taxon>Eukaryota</taxon>
        <taxon>Viridiplantae</taxon>
        <taxon>Streptophyta</taxon>
        <taxon>Embryophyta</taxon>
        <taxon>Tracheophyta</taxon>
        <taxon>Spermatophyta</taxon>
        <taxon>Magnoliopsida</taxon>
        <taxon>Liliopsida</taxon>
        <taxon>Poales</taxon>
        <taxon>Poaceae</taxon>
        <taxon>BOP clade</taxon>
        <taxon>Oryzoideae</taxon>
        <taxon>Oryzeae</taxon>
        <taxon>Oryzinae</taxon>
        <taxon>Oryza</taxon>
    </lineage>
</organism>
<dbReference type="OMA" id="AHATCHP"/>
<accession>A0A0E0NL65</accession>
<evidence type="ECO:0000256" key="1">
    <source>
        <dbReference type="SAM" id="SignalP"/>
    </source>
</evidence>
<reference evidence="3" key="1">
    <citation type="submission" date="2013-06" db="EMBL/GenBank/DDBJ databases">
        <authorList>
            <person name="Zhao Q."/>
        </authorList>
    </citation>
    <scope>NUCLEOTIDE SEQUENCE</scope>
    <source>
        <strain evidence="3">cv. W1943</strain>
    </source>
</reference>
<evidence type="ECO:0000313" key="3">
    <source>
        <dbReference type="Proteomes" id="UP000008022"/>
    </source>
</evidence>
<reference evidence="2" key="2">
    <citation type="submission" date="2015-06" db="UniProtKB">
        <authorList>
            <consortium name="EnsemblPlants"/>
        </authorList>
    </citation>
    <scope>IDENTIFICATION</scope>
</reference>
<feature type="signal peptide" evidence="1">
    <location>
        <begin position="1"/>
        <end position="20"/>
    </location>
</feature>
<evidence type="ECO:0000313" key="2">
    <source>
        <dbReference type="EnsemblPlants" id="ORUFI02G34700.1"/>
    </source>
</evidence>
<feature type="chain" id="PRO_5002368910" description="Secreted protein" evidence="1">
    <location>
        <begin position="21"/>
        <end position="156"/>
    </location>
</feature>
<dbReference type="AlphaFoldDB" id="A0A0E0NL65"/>
<dbReference type="EnsemblPlants" id="ORUFI02G34700.1">
    <property type="protein sequence ID" value="ORUFI02G34700.1"/>
    <property type="gene ID" value="ORUFI02G34700"/>
</dbReference>
<dbReference type="Proteomes" id="UP000008022">
    <property type="component" value="Unassembled WGS sequence"/>
</dbReference>
<dbReference type="HOGENOM" id="CLU_1745289_0_0_1"/>
<evidence type="ECO:0008006" key="4">
    <source>
        <dbReference type="Google" id="ProtNLM"/>
    </source>
</evidence>
<keyword evidence="3" id="KW-1185">Reference proteome</keyword>
<proteinExistence type="predicted"/>
<sequence length="156" mass="16891">MARVSRGGLYFSWALAVVTGELCANSTTNLLVRVTTAVRYIKAVVIHPKSPTFKTGMALAHATCHPNVRVPLLSTLHSASCFKPPREANLLLPTPAVPTLPIPPAIPKLPMPLRRIHHAIEPLIYSIRGASLRGRMVRCPLSNSWEQAGHAKPAGQ</sequence>
<name>A0A0E0NL65_ORYRU</name>
<dbReference type="Gramene" id="ORUFI02G34700.1">
    <property type="protein sequence ID" value="ORUFI02G34700.1"/>
    <property type="gene ID" value="ORUFI02G34700"/>
</dbReference>
<protein>
    <recommendedName>
        <fullName evidence="4">Secreted protein</fullName>
    </recommendedName>
</protein>
<keyword evidence="1" id="KW-0732">Signal</keyword>